<gene>
    <name evidence="9" type="ORF">KFL_000740310</name>
</gene>
<keyword evidence="4" id="KW-0444">Lipid biosynthesis</keyword>
<dbReference type="InterPro" id="IPR010084">
    <property type="entry name" value="FabZ"/>
</dbReference>
<dbReference type="GO" id="GO:0006633">
    <property type="term" value="P:fatty acid biosynthetic process"/>
    <property type="evidence" value="ECO:0000318"/>
    <property type="project" value="GO_Central"/>
</dbReference>
<dbReference type="EMBL" id="DF237023">
    <property type="protein sequence ID" value="GAQ81230.1"/>
    <property type="molecule type" value="Genomic_DNA"/>
</dbReference>
<comment type="function">
    <text evidence="8">Involved in unsaturated fatty acids biosynthesis. Catalyzes the dehydration of short chain beta-hydroxyacyl-ACPs and long chain saturated and unsaturated beta-hydroxyacyl-ACPs.</text>
</comment>
<dbReference type="EC" id="4.2.1.59" evidence="2"/>
<dbReference type="NCBIfam" id="NF000582">
    <property type="entry name" value="PRK00006.1"/>
    <property type="match status" value="1"/>
</dbReference>
<dbReference type="CDD" id="cd01288">
    <property type="entry name" value="FabZ"/>
    <property type="match status" value="1"/>
</dbReference>
<dbReference type="OMA" id="FPGRPLM"/>
<reference evidence="9 10" key="1">
    <citation type="journal article" date="2014" name="Nat. Commun.">
        <title>Klebsormidium flaccidum genome reveals primary factors for plant terrestrial adaptation.</title>
        <authorList>
            <person name="Hori K."/>
            <person name="Maruyama F."/>
            <person name="Fujisawa T."/>
            <person name="Togashi T."/>
            <person name="Yamamoto N."/>
            <person name="Seo M."/>
            <person name="Sato S."/>
            <person name="Yamada T."/>
            <person name="Mori H."/>
            <person name="Tajima N."/>
            <person name="Moriyama T."/>
            <person name="Ikeuchi M."/>
            <person name="Watanabe M."/>
            <person name="Wada H."/>
            <person name="Kobayashi K."/>
            <person name="Saito M."/>
            <person name="Masuda T."/>
            <person name="Sasaki-Sekimoto Y."/>
            <person name="Mashiguchi K."/>
            <person name="Awai K."/>
            <person name="Shimojima M."/>
            <person name="Masuda S."/>
            <person name="Iwai M."/>
            <person name="Nobusawa T."/>
            <person name="Narise T."/>
            <person name="Kondo S."/>
            <person name="Saito H."/>
            <person name="Sato R."/>
            <person name="Murakawa M."/>
            <person name="Ihara Y."/>
            <person name="Oshima-Yamada Y."/>
            <person name="Ohtaka K."/>
            <person name="Satoh M."/>
            <person name="Sonobe K."/>
            <person name="Ishii M."/>
            <person name="Ohtani R."/>
            <person name="Kanamori-Sato M."/>
            <person name="Honoki R."/>
            <person name="Miyazaki D."/>
            <person name="Mochizuki H."/>
            <person name="Umetsu J."/>
            <person name="Higashi K."/>
            <person name="Shibata D."/>
            <person name="Kamiya Y."/>
            <person name="Sato N."/>
            <person name="Nakamura Y."/>
            <person name="Tabata S."/>
            <person name="Ida S."/>
            <person name="Kurokawa K."/>
            <person name="Ohta H."/>
        </authorList>
    </citation>
    <scope>NUCLEOTIDE SEQUENCE [LARGE SCALE GENOMIC DNA]</scope>
    <source>
        <strain evidence="9 10">NIES-2285</strain>
    </source>
</reference>
<dbReference type="SUPFAM" id="SSF54637">
    <property type="entry name" value="Thioesterase/thiol ester dehydrase-isomerase"/>
    <property type="match status" value="1"/>
</dbReference>
<keyword evidence="6" id="KW-0443">Lipid metabolism</keyword>
<evidence type="ECO:0000256" key="7">
    <source>
        <dbReference type="ARBA" id="ARBA00023239"/>
    </source>
</evidence>
<evidence type="ECO:0000256" key="4">
    <source>
        <dbReference type="ARBA" id="ARBA00022516"/>
    </source>
</evidence>
<dbReference type="AlphaFoldDB" id="A0A1Y1HRH0"/>
<organism evidence="9 10">
    <name type="scientific">Klebsormidium nitens</name>
    <name type="common">Green alga</name>
    <name type="synonym">Ulothrix nitens</name>
    <dbReference type="NCBI Taxonomy" id="105231"/>
    <lineage>
        <taxon>Eukaryota</taxon>
        <taxon>Viridiplantae</taxon>
        <taxon>Streptophyta</taxon>
        <taxon>Klebsormidiophyceae</taxon>
        <taxon>Klebsormidiales</taxon>
        <taxon>Klebsormidiaceae</taxon>
        <taxon>Klebsormidium</taxon>
    </lineage>
</organism>
<evidence type="ECO:0000313" key="10">
    <source>
        <dbReference type="Proteomes" id="UP000054558"/>
    </source>
</evidence>
<evidence type="ECO:0000256" key="1">
    <source>
        <dbReference type="ARBA" id="ARBA00004496"/>
    </source>
</evidence>
<keyword evidence="10" id="KW-1185">Reference proteome</keyword>
<dbReference type="GO" id="GO:0009245">
    <property type="term" value="P:lipid A biosynthetic process"/>
    <property type="evidence" value="ECO:0007669"/>
    <property type="project" value="UniProtKB-KW"/>
</dbReference>
<dbReference type="GO" id="GO:0005737">
    <property type="term" value="C:cytoplasm"/>
    <property type="evidence" value="ECO:0007669"/>
    <property type="project" value="UniProtKB-SubCell"/>
</dbReference>
<dbReference type="Pfam" id="PF07977">
    <property type="entry name" value="FabA"/>
    <property type="match status" value="1"/>
</dbReference>
<keyword evidence="5" id="KW-0441">Lipid A biosynthesis</keyword>
<evidence type="ECO:0000256" key="2">
    <source>
        <dbReference type="ARBA" id="ARBA00013167"/>
    </source>
</evidence>
<evidence type="ECO:0000256" key="6">
    <source>
        <dbReference type="ARBA" id="ARBA00023098"/>
    </source>
</evidence>
<dbReference type="Gene3D" id="3.10.129.10">
    <property type="entry name" value="Hotdog Thioesterase"/>
    <property type="match status" value="1"/>
</dbReference>
<proteinExistence type="inferred from homology"/>
<name>A0A1Y1HRH0_KLENI</name>
<dbReference type="FunFam" id="3.10.129.10:FF:000001">
    <property type="entry name" value="3-hydroxyacyl-[acyl-carrier-protein] dehydratase FabZ"/>
    <property type="match status" value="1"/>
</dbReference>
<accession>A0A1Y1HRH0</accession>
<dbReference type="STRING" id="105231.A0A1Y1HRH0"/>
<dbReference type="InterPro" id="IPR013114">
    <property type="entry name" value="FabA_FabZ"/>
</dbReference>
<evidence type="ECO:0000256" key="8">
    <source>
        <dbReference type="ARBA" id="ARBA00025049"/>
    </source>
</evidence>
<keyword evidence="3" id="KW-0963">Cytoplasm</keyword>
<sequence>MRMSATVAPAEPEEPNVEEAAVPIEKQENGRYPTILDINQIKEILPHRYPFLLVDKIIEYEPGKTAVGLKNVTVNDQFFNGHFPQRPIMPGVLQVEALAQVGGIVLLSPEVGGSKENFFFAGVDNVRWRKPVVPGDTLLLRVTLTKLQKRFGIAKLDAKAYVNGEVVCEGELMLMIGK</sequence>
<evidence type="ECO:0000256" key="5">
    <source>
        <dbReference type="ARBA" id="ARBA00022556"/>
    </source>
</evidence>
<protein>
    <recommendedName>
        <fullName evidence="2">3-hydroxyacyl-[acyl-carrier-protein] dehydratase</fullName>
        <ecNumber evidence="2">4.2.1.59</ecNumber>
    </recommendedName>
</protein>
<dbReference type="NCBIfam" id="TIGR01750">
    <property type="entry name" value="fabZ"/>
    <property type="match status" value="1"/>
</dbReference>
<dbReference type="InterPro" id="IPR029069">
    <property type="entry name" value="HotDog_dom_sf"/>
</dbReference>
<evidence type="ECO:0000256" key="3">
    <source>
        <dbReference type="ARBA" id="ARBA00022490"/>
    </source>
</evidence>
<dbReference type="GO" id="GO:0016020">
    <property type="term" value="C:membrane"/>
    <property type="evidence" value="ECO:0007669"/>
    <property type="project" value="GOC"/>
</dbReference>
<dbReference type="GO" id="GO:0019171">
    <property type="term" value="F:(3R)-hydroxyacyl-[acyl-carrier-protein] dehydratase activity"/>
    <property type="evidence" value="ECO:0000318"/>
    <property type="project" value="GO_Central"/>
</dbReference>
<dbReference type="HAMAP" id="MF_00406">
    <property type="entry name" value="FabZ"/>
    <property type="match status" value="1"/>
</dbReference>
<dbReference type="Proteomes" id="UP000054558">
    <property type="component" value="Unassembled WGS sequence"/>
</dbReference>
<keyword evidence="7" id="KW-0456">Lyase</keyword>
<dbReference type="PANTHER" id="PTHR30272">
    <property type="entry name" value="3-HYDROXYACYL-[ACYL-CARRIER-PROTEIN] DEHYDRATASE"/>
    <property type="match status" value="1"/>
</dbReference>
<dbReference type="PANTHER" id="PTHR30272:SF1">
    <property type="entry name" value="3-HYDROXYACYL-[ACYL-CARRIER-PROTEIN] DEHYDRATASE"/>
    <property type="match status" value="1"/>
</dbReference>
<evidence type="ECO:0000313" key="9">
    <source>
        <dbReference type="EMBL" id="GAQ81230.1"/>
    </source>
</evidence>
<comment type="subcellular location">
    <subcellularLocation>
        <location evidence="1">Cytoplasm</location>
    </subcellularLocation>
</comment>
<dbReference type="OrthoDB" id="4155at2759"/>